<name>A0A0F9E805_9ZZZZ</name>
<dbReference type="EMBL" id="LAZR01028517">
    <property type="protein sequence ID" value="KKL62351.1"/>
    <property type="molecule type" value="Genomic_DNA"/>
</dbReference>
<reference evidence="1" key="1">
    <citation type="journal article" date="2015" name="Nature">
        <title>Complex archaea that bridge the gap between prokaryotes and eukaryotes.</title>
        <authorList>
            <person name="Spang A."/>
            <person name="Saw J.H."/>
            <person name="Jorgensen S.L."/>
            <person name="Zaremba-Niedzwiedzka K."/>
            <person name="Martijn J."/>
            <person name="Lind A.E."/>
            <person name="van Eijk R."/>
            <person name="Schleper C."/>
            <person name="Guy L."/>
            <person name="Ettema T.J."/>
        </authorList>
    </citation>
    <scope>NUCLEOTIDE SEQUENCE</scope>
</reference>
<dbReference type="AlphaFoldDB" id="A0A0F9E805"/>
<feature type="non-terminal residue" evidence="1">
    <location>
        <position position="1"/>
    </location>
</feature>
<proteinExistence type="predicted"/>
<protein>
    <submittedName>
        <fullName evidence="1">Uncharacterized protein</fullName>
    </submittedName>
</protein>
<organism evidence="1">
    <name type="scientific">marine sediment metagenome</name>
    <dbReference type="NCBI Taxonomy" id="412755"/>
    <lineage>
        <taxon>unclassified sequences</taxon>
        <taxon>metagenomes</taxon>
        <taxon>ecological metagenomes</taxon>
    </lineage>
</organism>
<sequence length="32" mass="3721">GHHGEVRVLVKNGYVWRTIKTLDELEEENNGK</sequence>
<accession>A0A0F9E805</accession>
<evidence type="ECO:0000313" key="1">
    <source>
        <dbReference type="EMBL" id="KKL62351.1"/>
    </source>
</evidence>
<gene>
    <name evidence="1" type="ORF">LCGC14_2186040</name>
</gene>
<comment type="caution">
    <text evidence="1">The sequence shown here is derived from an EMBL/GenBank/DDBJ whole genome shotgun (WGS) entry which is preliminary data.</text>
</comment>